<protein>
    <submittedName>
        <fullName evidence="4">Relaxase</fullName>
    </submittedName>
</protein>
<keyword evidence="5" id="KW-1185">Reference proteome</keyword>
<proteinExistence type="predicted"/>
<evidence type="ECO:0000313" key="4">
    <source>
        <dbReference type="EMBL" id="RJG52234.1"/>
    </source>
</evidence>
<feature type="region of interest" description="Disordered" evidence="2">
    <location>
        <begin position="438"/>
        <end position="463"/>
    </location>
</feature>
<evidence type="ECO:0000256" key="2">
    <source>
        <dbReference type="SAM" id="MobiDB-lite"/>
    </source>
</evidence>
<dbReference type="AlphaFoldDB" id="A0A418YM67"/>
<comment type="caution">
    <text evidence="4">The sequence shown here is derived from an EMBL/GenBank/DDBJ whole genome shotgun (WGS) entry which is preliminary data.</text>
</comment>
<evidence type="ECO:0000256" key="1">
    <source>
        <dbReference type="SAM" id="Coils"/>
    </source>
</evidence>
<reference evidence="4 5" key="1">
    <citation type="submission" date="2018-08" db="EMBL/GenBank/DDBJ databases">
        <title>Sphingobium sp. EO9.</title>
        <authorList>
            <person name="Park Y."/>
            <person name="Kim K.H."/>
            <person name="Jeon C.O."/>
        </authorList>
    </citation>
    <scope>NUCLEOTIDE SEQUENCE [LARGE SCALE GENOMIC DNA]</scope>
    <source>
        <strain evidence="4 5">EO9</strain>
    </source>
</reference>
<accession>A0A418YM67</accession>
<evidence type="ECO:0000313" key="5">
    <source>
        <dbReference type="Proteomes" id="UP000283469"/>
    </source>
</evidence>
<feature type="region of interest" description="Disordered" evidence="2">
    <location>
        <begin position="477"/>
        <end position="514"/>
    </location>
</feature>
<feature type="coiled-coil region" evidence="1">
    <location>
        <begin position="357"/>
        <end position="384"/>
    </location>
</feature>
<dbReference type="RefSeq" id="WP_119749776.1">
    <property type="nucleotide sequence ID" value="NZ_QVRA01000030.1"/>
</dbReference>
<gene>
    <name evidence="4" type="ORF">D0Z70_20865</name>
</gene>
<dbReference type="OrthoDB" id="1826980at2"/>
<dbReference type="InterPro" id="IPR005094">
    <property type="entry name" value="Endonuclease_MobA/VirD2"/>
</dbReference>
<organism evidence="4 5">
    <name type="scientific">Sphingobium terrigena</name>
    <dbReference type="NCBI Taxonomy" id="2304063"/>
    <lineage>
        <taxon>Bacteria</taxon>
        <taxon>Pseudomonadati</taxon>
        <taxon>Pseudomonadota</taxon>
        <taxon>Alphaproteobacteria</taxon>
        <taxon>Sphingomonadales</taxon>
        <taxon>Sphingomonadaceae</taxon>
        <taxon>Sphingobium</taxon>
    </lineage>
</organism>
<feature type="domain" description="MobA/VirD2-like nuclease" evidence="3">
    <location>
        <begin position="21"/>
        <end position="146"/>
    </location>
</feature>
<sequence>MIIKASTRGNPTALARHLLNDRDNDQIEQHDVRGFMAEDVMAAMREQQAMDQGVKSRQTLFSVSLSPPQDQSVDVAVFEKAIADIELSVGLKDQPRVVIFHEKEGRRHAHAVWSRIDAERMTVIPLPFYKQRLMAISKDIYLEQGWKLPQGYIDRTERDPRNFDLTLYQQAKREGIDPKQLKLMAKEAWALSDNRASFEQALEARGLYLAKGDRRSHVAMTWRGEVIALSRLLDRKSKEVRERLGSAEELRSLDDTRAHVAEHIAPTLQKLIGEADSQKTERLAPLDAQRMAMKVDHAEERQRLDEGLRKRHEDEQRQRAERLRHGLAGVLDRITGRYAKLREEHEREAWAALQRDREQRQRLLDAQLAERRQLQQRIVDVRKDHGDRVVELHRDLAAQLAADRSNKHDARRAWLEAQQRSEQDDRRDWLEQQQHIKDQEREQWLASQQSNTREATPDRDEERLSWLFEQRQRSTHRDIEQKRHDIASDFNERVKWLEQNKDRDHADRGPDIER</sequence>
<keyword evidence="1" id="KW-0175">Coiled coil</keyword>
<name>A0A418YM67_9SPHN</name>
<dbReference type="EMBL" id="QVRA01000030">
    <property type="protein sequence ID" value="RJG52234.1"/>
    <property type="molecule type" value="Genomic_DNA"/>
</dbReference>
<feature type="region of interest" description="Disordered" evidence="2">
    <location>
        <begin position="297"/>
        <end position="316"/>
    </location>
</feature>
<dbReference type="Pfam" id="PF03432">
    <property type="entry name" value="Relaxase"/>
    <property type="match status" value="1"/>
</dbReference>
<dbReference type="Proteomes" id="UP000283469">
    <property type="component" value="Unassembled WGS sequence"/>
</dbReference>
<feature type="compositionally biased region" description="Polar residues" evidence="2">
    <location>
        <begin position="445"/>
        <end position="454"/>
    </location>
</feature>
<evidence type="ECO:0000259" key="3">
    <source>
        <dbReference type="Pfam" id="PF03432"/>
    </source>
</evidence>